<protein>
    <submittedName>
        <fullName evidence="1">Uncharacterized protein</fullName>
    </submittedName>
</protein>
<accession>W6ZE95</accession>
<dbReference type="EMBL" id="KI964083">
    <property type="protein sequence ID" value="EUC41851.1"/>
    <property type="molecule type" value="Genomic_DNA"/>
</dbReference>
<dbReference type="RefSeq" id="XP_007691629.1">
    <property type="nucleotide sequence ID" value="XM_007693439.1"/>
</dbReference>
<name>W6ZE95_COCMI</name>
<proteinExistence type="predicted"/>
<dbReference type="KEGG" id="bor:COCMIDRAFT_105054"/>
<dbReference type="AlphaFoldDB" id="W6ZE95"/>
<evidence type="ECO:0000313" key="2">
    <source>
        <dbReference type="Proteomes" id="UP000054032"/>
    </source>
</evidence>
<dbReference type="Proteomes" id="UP000054032">
    <property type="component" value="Unassembled WGS sequence"/>
</dbReference>
<sequence length="64" mass="7328">MYRLLCGNRSRTPPPLPRVEMRCLYGASKKGPQKAIPSGVHKQRRHTIRLGRLHLYNTSAQINC</sequence>
<organism evidence="1 2">
    <name type="scientific">Bipolaris oryzae ATCC 44560</name>
    <dbReference type="NCBI Taxonomy" id="930090"/>
    <lineage>
        <taxon>Eukaryota</taxon>
        <taxon>Fungi</taxon>
        <taxon>Dikarya</taxon>
        <taxon>Ascomycota</taxon>
        <taxon>Pezizomycotina</taxon>
        <taxon>Dothideomycetes</taxon>
        <taxon>Pleosporomycetidae</taxon>
        <taxon>Pleosporales</taxon>
        <taxon>Pleosporineae</taxon>
        <taxon>Pleosporaceae</taxon>
        <taxon>Bipolaris</taxon>
    </lineage>
</organism>
<reference evidence="1 2" key="1">
    <citation type="journal article" date="2013" name="PLoS Genet.">
        <title>Comparative genome structure, secondary metabolite, and effector coding capacity across Cochliobolus pathogens.</title>
        <authorList>
            <person name="Condon B.J."/>
            <person name="Leng Y."/>
            <person name="Wu D."/>
            <person name="Bushley K.E."/>
            <person name="Ohm R.A."/>
            <person name="Otillar R."/>
            <person name="Martin J."/>
            <person name="Schackwitz W."/>
            <person name="Grimwood J."/>
            <person name="MohdZainudin N."/>
            <person name="Xue C."/>
            <person name="Wang R."/>
            <person name="Manning V.A."/>
            <person name="Dhillon B."/>
            <person name="Tu Z.J."/>
            <person name="Steffenson B.J."/>
            <person name="Salamov A."/>
            <person name="Sun H."/>
            <person name="Lowry S."/>
            <person name="LaButti K."/>
            <person name="Han J."/>
            <person name="Copeland A."/>
            <person name="Lindquist E."/>
            <person name="Barry K."/>
            <person name="Schmutz J."/>
            <person name="Baker S.E."/>
            <person name="Ciuffetti L.M."/>
            <person name="Grigoriev I.V."/>
            <person name="Zhong S."/>
            <person name="Turgeon B.G."/>
        </authorList>
    </citation>
    <scope>NUCLEOTIDE SEQUENCE [LARGE SCALE GENOMIC DNA]</scope>
    <source>
        <strain evidence="1 2">ATCC 44560</strain>
    </source>
</reference>
<keyword evidence="2" id="KW-1185">Reference proteome</keyword>
<dbReference type="GeneID" id="19118623"/>
<dbReference type="HOGENOM" id="CLU_2867329_0_0_1"/>
<gene>
    <name evidence="1" type="ORF">COCMIDRAFT_105054</name>
</gene>
<evidence type="ECO:0000313" key="1">
    <source>
        <dbReference type="EMBL" id="EUC41851.1"/>
    </source>
</evidence>